<evidence type="ECO:0000256" key="5">
    <source>
        <dbReference type="ARBA" id="ARBA00023125"/>
    </source>
</evidence>
<dbReference type="Pfam" id="PF03108">
    <property type="entry name" value="DBD_Tnp_Mut"/>
    <property type="match status" value="1"/>
</dbReference>
<dbReference type="InterPro" id="IPR007527">
    <property type="entry name" value="Znf_SWIM"/>
</dbReference>
<reference evidence="10 11" key="1">
    <citation type="submission" date="2019-01" db="EMBL/GenBank/DDBJ databases">
        <title>Sequencing of cultivated peanut Arachis hypogaea provides insights into genome evolution and oil improvement.</title>
        <authorList>
            <person name="Chen X."/>
        </authorList>
    </citation>
    <scope>NUCLEOTIDE SEQUENCE [LARGE SCALE GENOMIC DNA]</scope>
    <source>
        <strain evidence="11">cv. Fuhuasheng</strain>
        <tissue evidence="10">Leaves</tissue>
    </source>
</reference>
<gene>
    <name evidence="10" type="ORF">Ahy_A07g033720</name>
</gene>
<feature type="compositionally biased region" description="Basic residues" evidence="8">
    <location>
        <begin position="228"/>
        <end position="238"/>
    </location>
</feature>
<keyword evidence="4" id="KW-0862">Zinc</keyword>
<keyword evidence="3 7" id="KW-0863">Zinc-finger</keyword>
<dbReference type="InterPro" id="IPR018289">
    <property type="entry name" value="MULE_transposase_dom"/>
</dbReference>
<dbReference type="GO" id="GO:0008270">
    <property type="term" value="F:zinc ion binding"/>
    <property type="evidence" value="ECO:0007669"/>
    <property type="project" value="UniProtKB-KW"/>
</dbReference>
<dbReference type="InterPro" id="IPR058594">
    <property type="entry name" value="PB1-like_dom_pln"/>
</dbReference>
<dbReference type="InterPro" id="IPR004332">
    <property type="entry name" value="Transposase_MuDR"/>
</dbReference>
<feature type="compositionally biased region" description="Polar residues" evidence="8">
    <location>
        <begin position="187"/>
        <end position="211"/>
    </location>
</feature>
<evidence type="ECO:0000259" key="9">
    <source>
        <dbReference type="PROSITE" id="PS50966"/>
    </source>
</evidence>
<dbReference type="Pfam" id="PF04434">
    <property type="entry name" value="SWIM"/>
    <property type="match status" value="1"/>
</dbReference>
<dbReference type="AlphaFoldDB" id="A0A445C9Z0"/>
<feature type="region of interest" description="Disordered" evidence="8">
    <location>
        <begin position="866"/>
        <end position="893"/>
    </location>
</feature>
<keyword evidence="5" id="KW-0238">DNA-binding</keyword>
<proteinExistence type="predicted"/>
<dbReference type="PROSITE" id="PS01007">
    <property type="entry name" value="TRANSPOSASE_MUTATOR"/>
    <property type="match status" value="1"/>
</dbReference>
<feature type="compositionally biased region" description="Basic and acidic residues" evidence="8">
    <location>
        <begin position="212"/>
        <end position="227"/>
    </location>
</feature>
<dbReference type="InterPro" id="IPR036875">
    <property type="entry name" value="Znf_CCHC_sf"/>
</dbReference>
<feature type="domain" description="SWIM-type" evidence="9">
    <location>
        <begin position="788"/>
        <end position="822"/>
    </location>
</feature>
<accession>A0A445C9Z0</accession>
<keyword evidence="1" id="KW-0815">Transposition</keyword>
<dbReference type="Proteomes" id="UP000289738">
    <property type="component" value="Chromosome A07"/>
</dbReference>
<dbReference type="Pfam" id="PF10551">
    <property type="entry name" value="MULE"/>
    <property type="match status" value="1"/>
</dbReference>
<feature type="region of interest" description="Disordered" evidence="8">
    <location>
        <begin position="972"/>
        <end position="1084"/>
    </location>
</feature>
<evidence type="ECO:0000256" key="3">
    <source>
        <dbReference type="ARBA" id="ARBA00022771"/>
    </source>
</evidence>
<feature type="compositionally biased region" description="Basic residues" evidence="8">
    <location>
        <begin position="871"/>
        <end position="881"/>
    </location>
</feature>
<evidence type="ECO:0000313" key="11">
    <source>
        <dbReference type="Proteomes" id="UP000289738"/>
    </source>
</evidence>
<dbReference type="EMBL" id="SDMP01000007">
    <property type="protein sequence ID" value="RYR47762.1"/>
    <property type="molecule type" value="Genomic_DNA"/>
</dbReference>
<evidence type="ECO:0000256" key="6">
    <source>
        <dbReference type="ARBA" id="ARBA00023172"/>
    </source>
</evidence>
<dbReference type="STRING" id="3818.A0A445C9Z0"/>
<dbReference type="PROSITE" id="PS50966">
    <property type="entry name" value="ZF_SWIM"/>
    <property type="match status" value="1"/>
</dbReference>
<dbReference type="OrthoDB" id="1918246at2759"/>
<evidence type="ECO:0000256" key="1">
    <source>
        <dbReference type="ARBA" id="ARBA00022578"/>
    </source>
</evidence>
<evidence type="ECO:0000256" key="8">
    <source>
        <dbReference type="SAM" id="MobiDB-lite"/>
    </source>
</evidence>
<keyword evidence="6" id="KW-0233">DNA recombination</keyword>
<protein>
    <recommendedName>
        <fullName evidence="9">SWIM-type domain-containing protein</fullName>
    </recommendedName>
</protein>
<feature type="compositionally biased region" description="Low complexity" evidence="8">
    <location>
        <begin position="932"/>
        <end position="941"/>
    </location>
</feature>
<sequence>MATHITFVYHHRGWLEKDADGGVKYNGGLLSIIERVHVDTCNLFLVEGLFLDLGYTRYNEVYWLEPGMDLANGLRVLRRDADVVKMCDAALRNENRVHLYFEHPVDMDPEYVEMPCLEDQENHDQEPQQNEEEEGSEHTEVEGGPLFNEANEQEDPPQHKEQQQQEDELTLNKRGYDEPLPEEAGTENLSNQGQAGTTENEALNEGDNQQTHVEDHERPSNPEEVNGRGRKRRKKHARPPPFGRDQPAPENNSEGHADEGASCGVQGRRIHRRPRPSGQRILPPREENQAPRVVVPNPNDIDEEPTEYQYHSEELHTPPGSDSEDENLVFPQYNPDTKFGKIRLELGMEFGTMQQFKDAVRKYSIQMGREAFFLKVEPHRCRVICYNETCPWEVYCARRNQPPSYQIKTLVDEHTCPRSNKSRSVTCKWVAEELISKIRVCPNLSHREAREMFKVEFDICVGERMMFRAMEKAKDVIEGTEKEQYLKLRTYLSELRKANPGSTCRMSTTPQQEGLPKFRSLYICLEACKRGFKEGCRPFLCLDGAFLKGYFGGQLLTAVAQDANNHLFPVAYGVVDAETKTNWKEFLEYLLDDIGDHRQFDWHFMSDKQKGLIPALQEVMPGVKHRFCTMHMWRNFNKRWKDLELKQLLFQCARALTDQEFNEGMDAIKRINTSAWEYLSKYEQETWSRSRFSTWPKVDNITNNNAESLNATMVGLRGKSIITMLEEIRYYLMKTMATHKDALMAYTGKLAPIQTSRLEKEKKEGNYWEAQWVGYDEHNVFEVRRHGRTVWVNTHERSCTCRKWQLTGLPCCHGIAAIQRKNQRPEDYVHHWLTMEAYNRTYQFHINTVPSQEYWADAEGLPCLPPPYKRPIGRPTKKRARHESERQSGSQYKIKRSYGKTSCKYCKKVGHNSRTCPDKKTPAAAEEGEDVQQAPAADQPARGGIVPPRSLKDMSDSEQEMFWEETMDAVEEELTQGHPQSEADEEGYINTSGTTSHGEGRRSAISNPARRATRSKTPSNAAAAAAASTSKERSRVKMPIRRHPLAQPIMRPTSPAPTAQPNVRPIAPGPSATPRPNPPFRPHR</sequence>
<name>A0A445C9Z0_ARAHY</name>
<dbReference type="PANTHER" id="PTHR31973:SF187">
    <property type="entry name" value="MUTATOR TRANSPOSASE MUDRA PROTEIN"/>
    <property type="match status" value="1"/>
</dbReference>
<keyword evidence="11" id="KW-1185">Reference proteome</keyword>
<evidence type="ECO:0000256" key="4">
    <source>
        <dbReference type="ARBA" id="ARBA00022833"/>
    </source>
</evidence>
<evidence type="ECO:0000256" key="2">
    <source>
        <dbReference type="ARBA" id="ARBA00022723"/>
    </source>
</evidence>
<dbReference type="SMART" id="SM00575">
    <property type="entry name" value="ZnF_PMZ"/>
    <property type="match status" value="1"/>
</dbReference>
<dbReference type="GO" id="GO:0006313">
    <property type="term" value="P:DNA transposition"/>
    <property type="evidence" value="ECO:0007669"/>
    <property type="project" value="InterPro"/>
</dbReference>
<evidence type="ECO:0000313" key="10">
    <source>
        <dbReference type="EMBL" id="RYR47762.1"/>
    </source>
</evidence>
<keyword evidence="2" id="KW-0479">Metal-binding</keyword>
<feature type="region of interest" description="Disordered" evidence="8">
    <location>
        <begin position="120"/>
        <end position="328"/>
    </location>
</feature>
<organism evidence="10 11">
    <name type="scientific">Arachis hypogaea</name>
    <name type="common">Peanut</name>
    <dbReference type="NCBI Taxonomy" id="3818"/>
    <lineage>
        <taxon>Eukaryota</taxon>
        <taxon>Viridiplantae</taxon>
        <taxon>Streptophyta</taxon>
        <taxon>Embryophyta</taxon>
        <taxon>Tracheophyta</taxon>
        <taxon>Spermatophyta</taxon>
        <taxon>Magnoliopsida</taxon>
        <taxon>eudicotyledons</taxon>
        <taxon>Gunneridae</taxon>
        <taxon>Pentapetalae</taxon>
        <taxon>rosids</taxon>
        <taxon>fabids</taxon>
        <taxon>Fabales</taxon>
        <taxon>Fabaceae</taxon>
        <taxon>Papilionoideae</taxon>
        <taxon>50 kb inversion clade</taxon>
        <taxon>dalbergioids sensu lato</taxon>
        <taxon>Dalbergieae</taxon>
        <taxon>Pterocarpus clade</taxon>
        <taxon>Arachis</taxon>
    </lineage>
</organism>
<comment type="caution">
    <text evidence="10">The sequence shown here is derived from an EMBL/GenBank/DDBJ whole genome shotgun (WGS) entry which is preliminary data.</text>
</comment>
<dbReference type="PANTHER" id="PTHR31973">
    <property type="entry name" value="POLYPROTEIN, PUTATIVE-RELATED"/>
    <property type="match status" value="1"/>
</dbReference>
<dbReference type="InterPro" id="IPR006564">
    <property type="entry name" value="Znf_PMZ"/>
</dbReference>
<feature type="compositionally biased region" description="Pro residues" evidence="8">
    <location>
        <begin position="1067"/>
        <end position="1084"/>
    </location>
</feature>
<dbReference type="GO" id="GO:0003677">
    <property type="term" value="F:DNA binding"/>
    <property type="evidence" value="ECO:0007669"/>
    <property type="project" value="UniProtKB-KW"/>
</dbReference>
<dbReference type="SUPFAM" id="SSF57756">
    <property type="entry name" value="Retrovirus zinc finger-like domains"/>
    <property type="match status" value="1"/>
</dbReference>
<evidence type="ECO:0000256" key="7">
    <source>
        <dbReference type="PROSITE-ProRule" id="PRU00325"/>
    </source>
</evidence>
<feature type="region of interest" description="Disordered" evidence="8">
    <location>
        <begin position="911"/>
        <end position="953"/>
    </location>
</feature>
<dbReference type="Pfam" id="PF26130">
    <property type="entry name" value="PB1-like"/>
    <property type="match status" value="1"/>
</dbReference>
<dbReference type="GO" id="GO:0004803">
    <property type="term" value="F:transposase activity"/>
    <property type="evidence" value="ECO:0007669"/>
    <property type="project" value="InterPro"/>
</dbReference>
<dbReference type="InterPro" id="IPR001207">
    <property type="entry name" value="Transposase_mutator"/>
</dbReference>